<accession>A0A8H5CVP3</accession>
<proteinExistence type="predicted"/>
<gene>
    <name evidence="1" type="ORF">D9756_009868</name>
</gene>
<protein>
    <submittedName>
        <fullName evidence="1">Uncharacterized protein</fullName>
    </submittedName>
</protein>
<comment type="caution">
    <text evidence="1">The sequence shown here is derived from an EMBL/GenBank/DDBJ whole genome shotgun (WGS) entry which is preliminary data.</text>
</comment>
<evidence type="ECO:0000313" key="2">
    <source>
        <dbReference type="Proteomes" id="UP000559027"/>
    </source>
</evidence>
<dbReference type="Proteomes" id="UP000559027">
    <property type="component" value="Unassembled WGS sequence"/>
</dbReference>
<reference evidence="1 2" key="1">
    <citation type="journal article" date="2020" name="ISME J.">
        <title>Uncovering the hidden diversity of litter-decomposition mechanisms in mushroom-forming fungi.</title>
        <authorList>
            <person name="Floudas D."/>
            <person name="Bentzer J."/>
            <person name="Ahren D."/>
            <person name="Johansson T."/>
            <person name="Persson P."/>
            <person name="Tunlid A."/>
        </authorList>
    </citation>
    <scope>NUCLEOTIDE SEQUENCE [LARGE SCALE GENOMIC DNA]</scope>
    <source>
        <strain evidence="1 2">CBS 146.42</strain>
    </source>
</reference>
<organism evidence="1 2">
    <name type="scientific">Leucocoprinus leucothites</name>
    <dbReference type="NCBI Taxonomy" id="201217"/>
    <lineage>
        <taxon>Eukaryota</taxon>
        <taxon>Fungi</taxon>
        <taxon>Dikarya</taxon>
        <taxon>Basidiomycota</taxon>
        <taxon>Agaricomycotina</taxon>
        <taxon>Agaricomycetes</taxon>
        <taxon>Agaricomycetidae</taxon>
        <taxon>Agaricales</taxon>
        <taxon>Agaricineae</taxon>
        <taxon>Agaricaceae</taxon>
        <taxon>Leucocoprinus</taxon>
    </lineage>
</organism>
<evidence type="ECO:0000313" key="1">
    <source>
        <dbReference type="EMBL" id="KAF5348815.1"/>
    </source>
</evidence>
<keyword evidence="2" id="KW-1185">Reference proteome</keyword>
<name>A0A8H5CVP3_9AGAR</name>
<dbReference type="AlphaFoldDB" id="A0A8H5CVP3"/>
<dbReference type="EMBL" id="JAACJO010000018">
    <property type="protein sequence ID" value="KAF5348815.1"/>
    <property type="molecule type" value="Genomic_DNA"/>
</dbReference>
<sequence>MFTAVMWSMLNFALGVSSHLNIIVIAFPPPVLPIPPLASMQYIAHHGTKTPPILTIWTSFDTHFQGLSNAPTRISNGVFVAMKITKYLTFYLPEYLHPHGMYAQLSDMRVPTLSSPPPPHPKECTRTSNRSFFHINRLENLSGFSSNLRSDLSHISG</sequence>